<organism evidence="4 5">
    <name type="scientific">Enterococcus florum</name>
    <dbReference type="NCBI Taxonomy" id="2480627"/>
    <lineage>
        <taxon>Bacteria</taxon>
        <taxon>Bacillati</taxon>
        <taxon>Bacillota</taxon>
        <taxon>Bacilli</taxon>
        <taxon>Lactobacillales</taxon>
        <taxon>Enterococcaceae</taxon>
        <taxon>Enterococcus</taxon>
    </lineage>
</organism>
<name>A0A4V0WPH6_9ENTE</name>
<evidence type="ECO:0000313" key="5">
    <source>
        <dbReference type="Proteomes" id="UP000290567"/>
    </source>
</evidence>
<feature type="domain" description="Enoyl reductase (ER)" evidence="3">
    <location>
        <begin position="10"/>
        <end position="308"/>
    </location>
</feature>
<dbReference type="EMBL" id="BJCC01000013">
    <property type="protein sequence ID" value="GCF93889.1"/>
    <property type="molecule type" value="Genomic_DNA"/>
</dbReference>
<dbReference type="PANTHER" id="PTHR48106">
    <property type="entry name" value="QUINONE OXIDOREDUCTASE PIG3-RELATED"/>
    <property type="match status" value="1"/>
</dbReference>
<dbReference type="CDD" id="cd05289">
    <property type="entry name" value="MDR_like_2"/>
    <property type="match status" value="1"/>
</dbReference>
<dbReference type="RefSeq" id="WP_146622324.1">
    <property type="nucleotide sequence ID" value="NZ_BJCC01000013.1"/>
</dbReference>
<evidence type="ECO:0000256" key="2">
    <source>
        <dbReference type="ARBA" id="ARBA00023002"/>
    </source>
</evidence>
<evidence type="ECO:0000256" key="1">
    <source>
        <dbReference type="ARBA" id="ARBA00022857"/>
    </source>
</evidence>
<dbReference type="InterPro" id="IPR020843">
    <property type="entry name" value="ER"/>
</dbReference>
<dbReference type="InterPro" id="IPR036291">
    <property type="entry name" value="NAD(P)-bd_dom_sf"/>
</dbReference>
<dbReference type="SUPFAM" id="SSF51735">
    <property type="entry name" value="NAD(P)-binding Rossmann-fold domains"/>
    <property type="match status" value="1"/>
</dbReference>
<dbReference type="GO" id="GO:0070402">
    <property type="term" value="F:NADPH binding"/>
    <property type="evidence" value="ECO:0007669"/>
    <property type="project" value="TreeGrafter"/>
</dbReference>
<dbReference type="InterPro" id="IPR011032">
    <property type="entry name" value="GroES-like_sf"/>
</dbReference>
<dbReference type="SUPFAM" id="SSF50129">
    <property type="entry name" value="GroES-like"/>
    <property type="match status" value="1"/>
</dbReference>
<keyword evidence="2" id="KW-0560">Oxidoreductase</keyword>
<gene>
    <name evidence="4" type="primary">qor</name>
    <name evidence="4" type="ORF">NRIC_17800</name>
</gene>
<dbReference type="Pfam" id="PF08240">
    <property type="entry name" value="ADH_N"/>
    <property type="match status" value="1"/>
</dbReference>
<accession>A0A4V0WPH6</accession>
<dbReference type="InterPro" id="IPR013154">
    <property type="entry name" value="ADH-like_N"/>
</dbReference>
<dbReference type="SMART" id="SM00829">
    <property type="entry name" value="PKS_ER"/>
    <property type="match status" value="1"/>
</dbReference>
<dbReference type="PANTHER" id="PTHR48106:SF13">
    <property type="entry name" value="QUINONE OXIDOREDUCTASE-RELATED"/>
    <property type="match status" value="1"/>
</dbReference>
<keyword evidence="1" id="KW-0521">NADP</keyword>
<dbReference type="Pfam" id="PF13602">
    <property type="entry name" value="ADH_zinc_N_2"/>
    <property type="match status" value="1"/>
</dbReference>
<dbReference type="Proteomes" id="UP000290567">
    <property type="component" value="Unassembled WGS sequence"/>
</dbReference>
<reference evidence="5" key="1">
    <citation type="submission" date="2019-02" db="EMBL/GenBank/DDBJ databases">
        <title>Draft genome sequence of Enterococcus sp. Gos25-1.</title>
        <authorList>
            <person name="Tanaka N."/>
            <person name="Shiwa Y."/>
            <person name="Fujita N."/>
        </authorList>
    </citation>
    <scope>NUCLEOTIDE SEQUENCE [LARGE SCALE GENOMIC DNA]</scope>
    <source>
        <strain evidence="5">Gos25-1</strain>
    </source>
</reference>
<protein>
    <submittedName>
        <fullName evidence="4">Alcohol dehydrogenase</fullName>
    </submittedName>
</protein>
<dbReference type="OrthoDB" id="9792162at2"/>
<dbReference type="AlphaFoldDB" id="A0A4V0WPH6"/>
<dbReference type="GO" id="GO:0035925">
    <property type="term" value="F:mRNA 3'-UTR AU-rich region binding"/>
    <property type="evidence" value="ECO:0007669"/>
    <property type="project" value="TreeGrafter"/>
</dbReference>
<dbReference type="Gene3D" id="3.90.180.10">
    <property type="entry name" value="Medium-chain alcohol dehydrogenases, catalytic domain"/>
    <property type="match status" value="1"/>
</dbReference>
<evidence type="ECO:0000313" key="4">
    <source>
        <dbReference type="EMBL" id="GCF93889.1"/>
    </source>
</evidence>
<proteinExistence type="predicted"/>
<evidence type="ECO:0000259" key="3">
    <source>
        <dbReference type="SMART" id="SM00829"/>
    </source>
</evidence>
<sequence>MKRFAITEYGRAKDVFTEMEAEPRTVDATHVRVELAAFGVNPYDVSLRQGQMREVRSVTFPYVLGNDGAGIVTEVGDEISHVTVGDKVIVHAVGGTYGAEIVVPGKKVVKKPESMDWTQAAGAVTPWLTAYNLVTHVLGEKIGETVVVQGASGAVGSFLVQLLKSQGKTVYGTASAKNEALVSAYGVDKFAAYDKVDVGELFRNQADTVIDATKGSRTAESGIKIMRTGGHYVALNQLPENRQKEGTYLHFAPSKDYSDQEALSSYVELFDKKKLTVTIARVLPFTLGSVISAHEELEGHPSAGKIVIEREDK</sequence>
<dbReference type="Gene3D" id="3.40.50.720">
    <property type="entry name" value="NAD(P)-binding Rossmann-like Domain"/>
    <property type="match status" value="1"/>
</dbReference>
<dbReference type="GO" id="GO:0005829">
    <property type="term" value="C:cytosol"/>
    <property type="evidence" value="ECO:0007669"/>
    <property type="project" value="TreeGrafter"/>
</dbReference>
<comment type="caution">
    <text evidence="4">The sequence shown here is derived from an EMBL/GenBank/DDBJ whole genome shotgun (WGS) entry which is preliminary data.</text>
</comment>
<dbReference type="GO" id="GO:0003960">
    <property type="term" value="F:quinone reductase (NADPH) activity"/>
    <property type="evidence" value="ECO:0007669"/>
    <property type="project" value="TreeGrafter"/>
</dbReference>
<keyword evidence="5" id="KW-1185">Reference proteome</keyword>